<dbReference type="Proteomes" id="UP000218896">
    <property type="component" value="Unassembled WGS sequence"/>
</dbReference>
<evidence type="ECO:0000313" key="3">
    <source>
        <dbReference type="Proteomes" id="UP000218896"/>
    </source>
</evidence>
<proteinExistence type="predicted"/>
<evidence type="ECO:0000256" key="1">
    <source>
        <dbReference type="SAM" id="SignalP"/>
    </source>
</evidence>
<evidence type="ECO:0000313" key="2">
    <source>
        <dbReference type="EMBL" id="PAU82406.1"/>
    </source>
</evidence>
<organism evidence="2 3">
    <name type="scientific">Halovibrio salipaludis</name>
    <dbReference type="NCBI Taxonomy" id="2032626"/>
    <lineage>
        <taxon>Bacteria</taxon>
        <taxon>Pseudomonadati</taxon>
        <taxon>Pseudomonadota</taxon>
        <taxon>Gammaproteobacteria</taxon>
        <taxon>Oceanospirillales</taxon>
        <taxon>Halomonadaceae</taxon>
        <taxon>Halovibrio</taxon>
    </lineage>
</organism>
<keyword evidence="1" id="KW-0732">Signal</keyword>
<comment type="caution">
    <text evidence="2">The sequence shown here is derived from an EMBL/GenBank/DDBJ whole genome shotgun (WGS) entry which is preliminary data.</text>
</comment>
<keyword evidence="3" id="KW-1185">Reference proteome</keyword>
<accession>A0A2A2FAE3</accession>
<feature type="signal peptide" evidence="1">
    <location>
        <begin position="1"/>
        <end position="24"/>
    </location>
</feature>
<dbReference type="AlphaFoldDB" id="A0A2A2FAE3"/>
<protein>
    <recommendedName>
        <fullName evidence="4">Secreted protein</fullName>
    </recommendedName>
</protein>
<gene>
    <name evidence="2" type="ORF">CK501_04510</name>
</gene>
<reference evidence="2 3" key="1">
    <citation type="submission" date="2017-08" db="EMBL/GenBank/DDBJ databases">
        <title>Halovibrio sewagensis sp. nov., isolated from wastewater of high salinity.</title>
        <authorList>
            <person name="Dong X."/>
            <person name="Zhang G."/>
        </authorList>
    </citation>
    <scope>NUCLEOTIDE SEQUENCE [LARGE SCALE GENOMIC DNA]</scope>
    <source>
        <strain evidence="2 3">YL5-2</strain>
    </source>
</reference>
<sequence length="165" mass="18260">MFRNFHFIVALLVAPALAILAWYAADTALGERKEPAKEGLGYELIGDSNCRYESGTCTMTNGNFELDIQVDRAGGENQLAVRLESAHPLDAMTMGWVNPGAEKTEQTALEPANDRRTRWEGVIPGEASTKARMRVLARADGTSYYGEAKTVFIDYETSFGEDFRK</sequence>
<evidence type="ECO:0008006" key="4">
    <source>
        <dbReference type="Google" id="ProtNLM"/>
    </source>
</evidence>
<name>A0A2A2FAE3_9GAMM</name>
<dbReference type="OrthoDB" id="9793024at2"/>
<dbReference type="EMBL" id="NSKD01000001">
    <property type="protein sequence ID" value="PAU82406.1"/>
    <property type="molecule type" value="Genomic_DNA"/>
</dbReference>
<dbReference type="RefSeq" id="WP_095616500.1">
    <property type="nucleotide sequence ID" value="NZ_NSKD01000001.1"/>
</dbReference>
<feature type="chain" id="PRO_5012471722" description="Secreted protein" evidence="1">
    <location>
        <begin position="25"/>
        <end position="165"/>
    </location>
</feature>